<proteinExistence type="predicted"/>
<reference evidence="1" key="1">
    <citation type="journal article" date="2016" name="Ticks Tick Borne Dis.">
        <title>De novo assembly and annotation of the salivary gland transcriptome of Rhipicephalus appendiculatus male and female ticks during blood feeding.</title>
        <authorList>
            <person name="de Castro M.H."/>
            <person name="de Klerk D."/>
            <person name="Pienaar R."/>
            <person name="Latif A.A."/>
            <person name="Rees D.J."/>
            <person name="Mans B.J."/>
        </authorList>
    </citation>
    <scope>NUCLEOTIDE SEQUENCE</scope>
    <source>
        <tissue evidence="1">Salivary glands</tissue>
    </source>
</reference>
<accession>A0A131Z977</accession>
<protein>
    <submittedName>
        <fullName evidence="1">Uncharacterized protein</fullName>
    </submittedName>
</protein>
<evidence type="ECO:0000313" key="1">
    <source>
        <dbReference type="EMBL" id="JAP87026.1"/>
    </source>
</evidence>
<sequence>MLIDQSLLRSAHASLYAKPFCMPPWILVTRKRKDYPLLFTAKRAGARKENQHRDVASAHVSHLLATGTKGKAYAAAGELDWTSRRFSA</sequence>
<dbReference type="EMBL" id="GEDV01001531">
    <property type="protein sequence ID" value="JAP87026.1"/>
    <property type="molecule type" value="Transcribed_RNA"/>
</dbReference>
<organism evidence="1">
    <name type="scientific">Rhipicephalus appendiculatus</name>
    <name type="common">Brown ear tick</name>
    <dbReference type="NCBI Taxonomy" id="34631"/>
    <lineage>
        <taxon>Eukaryota</taxon>
        <taxon>Metazoa</taxon>
        <taxon>Ecdysozoa</taxon>
        <taxon>Arthropoda</taxon>
        <taxon>Chelicerata</taxon>
        <taxon>Arachnida</taxon>
        <taxon>Acari</taxon>
        <taxon>Parasitiformes</taxon>
        <taxon>Ixodida</taxon>
        <taxon>Ixodoidea</taxon>
        <taxon>Ixodidae</taxon>
        <taxon>Rhipicephalinae</taxon>
        <taxon>Rhipicephalus</taxon>
        <taxon>Rhipicephalus</taxon>
    </lineage>
</organism>
<dbReference type="AlphaFoldDB" id="A0A131Z977"/>
<feature type="non-terminal residue" evidence="1">
    <location>
        <position position="88"/>
    </location>
</feature>
<name>A0A131Z977_RHIAP</name>